<evidence type="ECO:0000256" key="1">
    <source>
        <dbReference type="ARBA" id="ARBA00004127"/>
    </source>
</evidence>
<evidence type="ECO:0000256" key="7">
    <source>
        <dbReference type="ARBA" id="ARBA00022989"/>
    </source>
</evidence>
<evidence type="ECO:0000256" key="4">
    <source>
        <dbReference type="ARBA" id="ARBA00022692"/>
    </source>
</evidence>
<dbReference type="Pfam" id="PF03030">
    <property type="entry name" value="H_PPase"/>
    <property type="match status" value="2"/>
</dbReference>
<evidence type="ECO:0000256" key="5">
    <source>
        <dbReference type="ARBA" id="ARBA00022842"/>
    </source>
</evidence>
<feature type="transmembrane region" description="Helical" evidence="10">
    <location>
        <begin position="163"/>
        <end position="187"/>
    </location>
</feature>
<feature type="transmembrane region" description="Helical" evidence="10">
    <location>
        <begin position="875"/>
        <end position="894"/>
    </location>
</feature>
<dbReference type="GO" id="GO:0016020">
    <property type="term" value="C:membrane"/>
    <property type="evidence" value="ECO:0007669"/>
    <property type="project" value="InterPro"/>
</dbReference>
<evidence type="ECO:0000256" key="3">
    <source>
        <dbReference type="ARBA" id="ARBA00022448"/>
    </source>
</evidence>
<dbReference type="AlphaFoldDB" id="A0A7S0MT90"/>
<evidence type="ECO:0000256" key="2">
    <source>
        <dbReference type="ARBA" id="ARBA00013242"/>
    </source>
</evidence>
<proteinExistence type="inferred from homology"/>
<comment type="subcellular location">
    <subcellularLocation>
        <location evidence="1">Endomembrane system</location>
        <topology evidence="1">Multi-pass membrane protein</topology>
    </subcellularLocation>
</comment>
<feature type="transmembrane region" description="Helical" evidence="10">
    <location>
        <begin position="357"/>
        <end position="381"/>
    </location>
</feature>
<keyword evidence="7 10" id="KW-1133">Transmembrane helix</keyword>
<dbReference type="GO" id="GO:0009678">
    <property type="term" value="F:diphosphate hydrolysis-driven proton transmembrane transporter activity"/>
    <property type="evidence" value="ECO:0007669"/>
    <property type="project" value="UniProtKB-EC"/>
</dbReference>
<feature type="signal peptide" evidence="11">
    <location>
        <begin position="1"/>
        <end position="18"/>
    </location>
</feature>
<keyword evidence="9 10" id="KW-0472">Membrane</keyword>
<dbReference type="InterPro" id="IPR004131">
    <property type="entry name" value="PPase-energised_H-pump"/>
</dbReference>
<feature type="transmembrane region" description="Helical" evidence="10">
    <location>
        <begin position="513"/>
        <end position="536"/>
    </location>
</feature>
<evidence type="ECO:0000256" key="8">
    <source>
        <dbReference type="ARBA" id="ARBA00023065"/>
    </source>
</evidence>
<feature type="transmembrane region" description="Helical" evidence="10">
    <location>
        <begin position="208"/>
        <end position="231"/>
    </location>
</feature>
<sequence>MKVLILALVLACMGLSLASSSHSAADKILIKGGVVVTNGTYTPDGPAAAKSQADAFIAVTGAIGLLFAVFLFWTVSRVSLTGDGGEDSESGSLISTKESDDELFVIYETIRSGAKDFLWAEYQICFIFVAFFGVVICVLVSHTTDLAGASVWDFNAGIHTTGAFVIGASTSILAGYIGMMVAVYANARTTVSAKKEGAAGWMCSFNTAFRAGGVMGFSLCSLSMLILYAVCLLYRENFSAFNSKGFRSVDYTSLFECIAGYGLGGSAIAMFGRVGGGIFTKAADVGADLSGKVIGVGDGKKLDEDSPYNPACIADNVGDNVGDVAGMGSDLFGSFGEATCAAMLIGASSIDIAEHGWAALVFPLFISATGIVVCMVCSFVATDIRPVQKEEDVEAVLKVQLGLTSLVMTIVLYPVAAWALPETIHIQGVAGVVTPLTCYFCIISGLWGGCIIGFITEYYTSHSYQPVRDVARSTETGAATNIIYGLALGYQSVIIPVVLLSAIMFISLKSAGMYGVALAALGMLSTLATCLAIDVYGPISDNAGGIAEMVELPSSVRDKTDALDAAGNTTAAIGKGFAIGSAALVSLALFGAFITRTSVRMNPASALNTKGVNLLSPIVFASVLFGAMVPYWFSALTMRSVGEAAHAMVKEVARQFAEIKGLADSAALDFHERQQWRSQGKELVKPDYHQCIDIATKASLREMIAPGVLVIASPILVGTFGGVEAVSGLLAGAIVSSVQLAISMSNTGGAWDNAKKYTEKGELNGWFQYHDGTGLRDEAGFKAKASVSTGDACLTQKVKTGGQERDVPIRQWLGDVQKTDPAKYQKIMNGDFPVTAVDGRQCKYAGKKSQAHAAAVVGDTVGDPLKDTSGPALNIVMKLMAIISVVFANFFMSLNHGNGLFGFGDIIP</sequence>
<feature type="transmembrane region" description="Helical" evidence="10">
    <location>
        <begin position="401"/>
        <end position="420"/>
    </location>
</feature>
<dbReference type="NCBIfam" id="NF001960">
    <property type="entry name" value="PRK00733.3-5"/>
    <property type="match status" value="1"/>
</dbReference>
<feature type="transmembrane region" description="Helical" evidence="10">
    <location>
        <begin position="432"/>
        <end position="455"/>
    </location>
</feature>
<evidence type="ECO:0000256" key="10">
    <source>
        <dbReference type="SAM" id="Phobius"/>
    </source>
</evidence>
<feature type="transmembrane region" description="Helical" evidence="10">
    <location>
        <begin position="124"/>
        <end position="143"/>
    </location>
</feature>
<evidence type="ECO:0000256" key="11">
    <source>
        <dbReference type="SAM" id="SignalP"/>
    </source>
</evidence>
<evidence type="ECO:0000313" key="12">
    <source>
        <dbReference type="EMBL" id="CAD8650700.1"/>
    </source>
</evidence>
<feature type="transmembrane region" description="Helical" evidence="10">
    <location>
        <begin position="611"/>
        <end position="633"/>
    </location>
</feature>
<dbReference type="GO" id="GO:0004427">
    <property type="term" value="F:inorganic diphosphate phosphatase activity"/>
    <property type="evidence" value="ECO:0007669"/>
    <property type="project" value="InterPro"/>
</dbReference>
<evidence type="ECO:0000256" key="9">
    <source>
        <dbReference type="ARBA" id="ARBA00023136"/>
    </source>
</evidence>
<dbReference type="EMBL" id="HBEZ01048682">
    <property type="protein sequence ID" value="CAD8650700.1"/>
    <property type="molecule type" value="Transcribed_RNA"/>
</dbReference>
<feature type="chain" id="PRO_5031043862" description="H(+)-exporting diphosphatase" evidence="11">
    <location>
        <begin position="19"/>
        <end position="908"/>
    </location>
</feature>
<keyword evidence="8" id="KW-0406">Ion transport</keyword>
<keyword evidence="6" id="KW-1278">Translocase</keyword>
<feature type="transmembrane region" description="Helical" evidence="10">
    <location>
        <begin position="55"/>
        <end position="75"/>
    </location>
</feature>
<protein>
    <recommendedName>
        <fullName evidence="2">H(+)-exporting diphosphatase</fullName>
        <ecNumber evidence="2">7.1.3.1</ecNumber>
    </recommendedName>
</protein>
<keyword evidence="3" id="KW-0813">Transport</keyword>
<keyword evidence="11" id="KW-0732">Signal</keyword>
<dbReference type="EC" id="7.1.3.1" evidence="2"/>
<feature type="transmembrane region" description="Helical" evidence="10">
    <location>
        <begin position="708"/>
        <end position="735"/>
    </location>
</feature>
<name>A0A7S0MT90_9CRYP</name>
<dbReference type="PIRSF" id="PIRSF001265">
    <property type="entry name" value="H+-PPase"/>
    <property type="match status" value="1"/>
</dbReference>
<feature type="transmembrane region" description="Helical" evidence="10">
    <location>
        <begin position="251"/>
        <end position="271"/>
    </location>
</feature>
<dbReference type="NCBIfam" id="TIGR01104">
    <property type="entry name" value="V_PPase"/>
    <property type="match status" value="1"/>
</dbReference>
<reference evidence="12" key="1">
    <citation type="submission" date="2021-01" db="EMBL/GenBank/DDBJ databases">
        <authorList>
            <person name="Corre E."/>
            <person name="Pelletier E."/>
            <person name="Niang G."/>
            <person name="Scheremetjew M."/>
            <person name="Finn R."/>
            <person name="Kale V."/>
            <person name="Holt S."/>
            <person name="Cochrane G."/>
            <person name="Meng A."/>
            <person name="Brown T."/>
            <person name="Cohen L."/>
        </authorList>
    </citation>
    <scope>NUCLEOTIDE SEQUENCE</scope>
    <source>
        <strain evidence="12">CCAP979/52</strain>
    </source>
</reference>
<dbReference type="GO" id="GO:0012505">
    <property type="term" value="C:endomembrane system"/>
    <property type="evidence" value="ECO:0007669"/>
    <property type="project" value="UniProtKB-SubCell"/>
</dbReference>
<dbReference type="PANTHER" id="PTHR31998">
    <property type="entry name" value="K(+)-INSENSITIVE PYROPHOSPHATE-ENERGIZED PROTON PUMP"/>
    <property type="match status" value="1"/>
</dbReference>
<dbReference type="HAMAP" id="MF_01129">
    <property type="entry name" value="PPase_energized_pump"/>
    <property type="match status" value="1"/>
</dbReference>
<feature type="transmembrane region" description="Helical" evidence="10">
    <location>
        <begin position="577"/>
        <end position="599"/>
    </location>
</feature>
<keyword evidence="4 10" id="KW-0812">Transmembrane</keyword>
<feature type="transmembrane region" description="Helical" evidence="10">
    <location>
        <begin position="482"/>
        <end position="506"/>
    </location>
</feature>
<gene>
    <name evidence="12" type="ORF">CCUR1050_LOCUS26761</name>
</gene>
<organism evidence="12">
    <name type="scientific">Cryptomonas curvata</name>
    <dbReference type="NCBI Taxonomy" id="233186"/>
    <lineage>
        <taxon>Eukaryota</taxon>
        <taxon>Cryptophyceae</taxon>
        <taxon>Cryptomonadales</taxon>
        <taxon>Cryptomonadaceae</taxon>
        <taxon>Cryptomonas</taxon>
    </lineage>
</organism>
<accession>A0A7S0MT90</accession>
<keyword evidence="5" id="KW-0460">Magnesium</keyword>
<evidence type="ECO:0000256" key="6">
    <source>
        <dbReference type="ARBA" id="ARBA00022967"/>
    </source>
</evidence>